<evidence type="ECO:0000313" key="3">
    <source>
        <dbReference type="Proteomes" id="UP000808349"/>
    </source>
</evidence>
<dbReference type="SMART" id="SM01321">
    <property type="entry name" value="Y1_Tnp"/>
    <property type="match status" value="1"/>
</dbReference>
<dbReference type="GO" id="GO:0004803">
    <property type="term" value="F:transposase activity"/>
    <property type="evidence" value="ECO:0007669"/>
    <property type="project" value="InterPro"/>
</dbReference>
<dbReference type="Proteomes" id="UP000808349">
    <property type="component" value="Unassembled WGS sequence"/>
</dbReference>
<reference evidence="2 3" key="1">
    <citation type="submission" date="2020-10" db="EMBL/GenBank/DDBJ databases">
        <title>Connecting structure to function with the recovery of over 1000 high-quality activated sludge metagenome-assembled genomes encoding full-length rRNA genes using long-read sequencing.</title>
        <authorList>
            <person name="Singleton C.M."/>
            <person name="Petriglieri F."/>
            <person name="Kristensen J.M."/>
            <person name="Kirkegaard R.H."/>
            <person name="Michaelsen T.Y."/>
            <person name="Andersen M.H."/>
            <person name="Karst S.M."/>
            <person name="Dueholm M.S."/>
            <person name="Nielsen P.H."/>
            <person name="Albertsen M."/>
        </authorList>
    </citation>
    <scope>NUCLEOTIDE SEQUENCE [LARGE SCALE GENOMIC DNA]</scope>
    <source>
        <strain evidence="2">Ribe_18-Q3-R11-54_BAT3C.373</strain>
    </source>
</reference>
<feature type="domain" description="Transposase IS200-like" evidence="1">
    <location>
        <begin position="21"/>
        <end position="190"/>
    </location>
</feature>
<dbReference type="EMBL" id="JADKFW010000021">
    <property type="protein sequence ID" value="MBK9719488.1"/>
    <property type="molecule type" value="Genomic_DNA"/>
</dbReference>
<protein>
    <submittedName>
        <fullName evidence="2">Transposase</fullName>
    </submittedName>
</protein>
<evidence type="ECO:0000313" key="2">
    <source>
        <dbReference type="EMBL" id="MBK9719488.1"/>
    </source>
</evidence>
<dbReference type="InterPro" id="IPR036515">
    <property type="entry name" value="Transposase_17_sf"/>
</dbReference>
<dbReference type="Gene3D" id="3.30.70.1290">
    <property type="entry name" value="Transposase IS200-like"/>
    <property type="match status" value="1"/>
</dbReference>
<proteinExistence type="predicted"/>
<dbReference type="PANTHER" id="PTHR36966:SF1">
    <property type="entry name" value="REP-ASSOCIATED TYROSINE TRANSPOSASE"/>
    <property type="match status" value="1"/>
</dbReference>
<name>A0A9D7XJA2_9BACT</name>
<gene>
    <name evidence="2" type="ORF">IPO85_18620</name>
</gene>
<dbReference type="SUPFAM" id="SSF143422">
    <property type="entry name" value="Transposase IS200-like"/>
    <property type="match status" value="1"/>
</dbReference>
<comment type="caution">
    <text evidence="2">The sequence shown here is derived from an EMBL/GenBank/DDBJ whole genome shotgun (WGS) entry which is preliminary data.</text>
</comment>
<dbReference type="InterPro" id="IPR052715">
    <property type="entry name" value="RAYT_transposase"/>
</dbReference>
<evidence type="ECO:0000259" key="1">
    <source>
        <dbReference type="SMART" id="SM01321"/>
    </source>
</evidence>
<organism evidence="2 3">
    <name type="scientific">Candidatus Defluviibacterium haderslevense</name>
    <dbReference type="NCBI Taxonomy" id="2981993"/>
    <lineage>
        <taxon>Bacteria</taxon>
        <taxon>Pseudomonadati</taxon>
        <taxon>Bacteroidota</taxon>
        <taxon>Saprospiria</taxon>
        <taxon>Saprospirales</taxon>
        <taxon>Saprospiraceae</taxon>
        <taxon>Candidatus Defluviibacterium</taxon>
    </lineage>
</organism>
<sequence length="201" mass="23091">MEKFKNKYRIPSSRLQTWDYGSNGSYFITICTKDREHFFGEIVDREMQLNDIGKIAEQYWGEISNHFSYIQLGNFVVMPNHVHGILIIDKPNSVDGNGNTVVALVETLQCNVSTNATNATTATNANKNEQMAKISPKSGTISTIVRSYKSAVSKNAHLIHTDFKWQPRFHDHIIRNAQSFETIQKYITNKPLNWKKDKFYV</sequence>
<dbReference type="InterPro" id="IPR002686">
    <property type="entry name" value="Transposase_17"/>
</dbReference>
<accession>A0A9D7XJA2</accession>
<dbReference type="GO" id="GO:0043565">
    <property type="term" value="F:sequence-specific DNA binding"/>
    <property type="evidence" value="ECO:0007669"/>
    <property type="project" value="TreeGrafter"/>
</dbReference>
<dbReference type="GO" id="GO:0006313">
    <property type="term" value="P:DNA transposition"/>
    <property type="evidence" value="ECO:0007669"/>
    <property type="project" value="InterPro"/>
</dbReference>
<dbReference type="AlphaFoldDB" id="A0A9D7XJA2"/>
<dbReference type="PANTHER" id="PTHR36966">
    <property type="entry name" value="REP-ASSOCIATED TYROSINE TRANSPOSASE"/>
    <property type="match status" value="1"/>
</dbReference>